<dbReference type="InterPro" id="IPR004638">
    <property type="entry name" value="EmrB-like"/>
</dbReference>
<dbReference type="InterPro" id="IPR020846">
    <property type="entry name" value="MFS_dom"/>
</dbReference>
<dbReference type="NCBIfam" id="TIGR00711">
    <property type="entry name" value="efflux_EmrB"/>
    <property type="match status" value="1"/>
</dbReference>
<evidence type="ECO:0000256" key="5">
    <source>
        <dbReference type="ARBA" id="ARBA00022692"/>
    </source>
</evidence>
<keyword evidence="6 8" id="KW-1133">Transmembrane helix</keyword>
<comment type="similarity">
    <text evidence="2">Belongs to the major facilitator superfamily. EmrB family.</text>
</comment>
<dbReference type="InterPro" id="IPR011701">
    <property type="entry name" value="MFS"/>
</dbReference>
<organism evidence="10 11">
    <name type="scientific">Gordonia westfalica</name>
    <dbReference type="NCBI Taxonomy" id="158898"/>
    <lineage>
        <taxon>Bacteria</taxon>
        <taxon>Bacillati</taxon>
        <taxon>Actinomycetota</taxon>
        <taxon>Actinomycetes</taxon>
        <taxon>Mycobacteriales</taxon>
        <taxon>Gordoniaceae</taxon>
        <taxon>Gordonia</taxon>
    </lineage>
</organism>
<dbReference type="Proteomes" id="UP000183180">
    <property type="component" value="Unassembled WGS sequence"/>
</dbReference>
<dbReference type="PANTHER" id="PTHR42718">
    <property type="entry name" value="MAJOR FACILITATOR SUPERFAMILY MULTIDRUG TRANSPORTER MFSC"/>
    <property type="match status" value="1"/>
</dbReference>
<feature type="transmembrane region" description="Helical" evidence="8">
    <location>
        <begin position="99"/>
        <end position="123"/>
    </location>
</feature>
<evidence type="ECO:0000256" key="2">
    <source>
        <dbReference type="ARBA" id="ARBA00008537"/>
    </source>
</evidence>
<feature type="transmembrane region" description="Helical" evidence="8">
    <location>
        <begin position="160"/>
        <end position="181"/>
    </location>
</feature>
<evidence type="ECO:0000256" key="4">
    <source>
        <dbReference type="ARBA" id="ARBA00022475"/>
    </source>
</evidence>
<feature type="transmembrane region" description="Helical" evidence="8">
    <location>
        <begin position="12"/>
        <end position="34"/>
    </location>
</feature>
<evidence type="ECO:0000313" key="10">
    <source>
        <dbReference type="EMBL" id="SDU72882.1"/>
    </source>
</evidence>
<keyword evidence="7 8" id="KW-0472">Membrane</keyword>
<dbReference type="Pfam" id="PF07690">
    <property type="entry name" value="MFS_1"/>
    <property type="match status" value="1"/>
</dbReference>
<feature type="transmembrane region" description="Helical" evidence="8">
    <location>
        <begin position="400"/>
        <end position="417"/>
    </location>
</feature>
<comment type="subcellular location">
    <subcellularLocation>
        <location evidence="1">Cell membrane</location>
        <topology evidence="1">Multi-pass membrane protein</topology>
    </subcellularLocation>
</comment>
<evidence type="ECO:0000259" key="9">
    <source>
        <dbReference type="PROSITE" id="PS50850"/>
    </source>
</evidence>
<evidence type="ECO:0000256" key="1">
    <source>
        <dbReference type="ARBA" id="ARBA00004651"/>
    </source>
</evidence>
<dbReference type="OrthoDB" id="9812221at2"/>
<evidence type="ECO:0000256" key="6">
    <source>
        <dbReference type="ARBA" id="ARBA00022989"/>
    </source>
</evidence>
<gene>
    <name evidence="10" type="ORF">SAMN04488548_1343851</name>
</gene>
<dbReference type="SUPFAM" id="SSF103473">
    <property type="entry name" value="MFS general substrate transporter"/>
    <property type="match status" value="1"/>
</dbReference>
<dbReference type="InterPro" id="IPR036259">
    <property type="entry name" value="MFS_trans_sf"/>
</dbReference>
<feature type="transmembrane region" description="Helical" evidence="8">
    <location>
        <begin position="353"/>
        <end position="379"/>
    </location>
</feature>
<feature type="domain" description="Major facilitator superfamily (MFS) profile" evidence="9">
    <location>
        <begin position="8"/>
        <end position="477"/>
    </location>
</feature>
<keyword evidence="3" id="KW-0813">Transport</keyword>
<feature type="transmembrane region" description="Helical" evidence="8">
    <location>
        <begin position="46"/>
        <end position="66"/>
    </location>
</feature>
<feature type="transmembrane region" description="Helical" evidence="8">
    <location>
        <begin position="193"/>
        <end position="212"/>
    </location>
</feature>
<keyword evidence="5 8" id="KW-0812">Transmembrane</keyword>
<evidence type="ECO:0000256" key="8">
    <source>
        <dbReference type="SAM" id="Phobius"/>
    </source>
</evidence>
<feature type="transmembrane region" description="Helical" evidence="8">
    <location>
        <begin position="328"/>
        <end position="347"/>
    </location>
</feature>
<keyword evidence="4" id="KW-1003">Cell membrane</keyword>
<dbReference type="STRING" id="158898.SAMN04488548_1343851"/>
<name>A0A1H2KWF7_9ACTN</name>
<feature type="transmembrane region" description="Helical" evidence="8">
    <location>
        <begin position="73"/>
        <end position="93"/>
    </location>
</feature>
<dbReference type="GO" id="GO:0005886">
    <property type="term" value="C:plasma membrane"/>
    <property type="evidence" value="ECO:0007669"/>
    <property type="project" value="UniProtKB-SubCell"/>
</dbReference>
<feature type="transmembrane region" description="Helical" evidence="8">
    <location>
        <begin position="298"/>
        <end position="316"/>
    </location>
</feature>
<sequence>MDALAKKVASVLALGTLMVMLDVTVTVVAIPRLAESFDTPLSTVQWVTTAYTLALVAVMPTSAWAIRRFGAKRVYISALTLFVVGSALAGLAWNIQSLVMFRAIQGFGGGFLQPVGMTIALSLVDERHRGQLMGWLGIPLLVGPVLGPTTGGLLVDHVGWRSLFLINVPVGVLAITLALRLFPRPVSAATETLDWAALLCLAPGGALLVYGLAQAGEAGEPFDANVVVPAGIGLALLMLFVLRTLRSPGPLLDLRLLRKRSLATGSGAMLLVAGAYFGSMMMGPIYIQAVRGDSATTAGMIMIAQALTTAVVAQVASRTVDRTDPRRVIWFGISATIVAMTLMTTVLDHDTPYPVLMGIGVVMGVGIGSTFMPLMTAGLRGVEGPDTGSATTILTTGNQFASAIGAALAATILTSLFNSRTEVLDGTGMTGAQRMNPEERTAAAPDLASAVADTYLLTLGLLVAAMVLALWLPRAAGPIAASQPAVDDEPGRPLDASR</sequence>
<proteinExistence type="inferred from homology"/>
<dbReference type="GO" id="GO:0022857">
    <property type="term" value="F:transmembrane transporter activity"/>
    <property type="evidence" value="ECO:0007669"/>
    <property type="project" value="InterPro"/>
</dbReference>
<dbReference type="EMBL" id="FNLM01000034">
    <property type="protein sequence ID" value="SDU72882.1"/>
    <property type="molecule type" value="Genomic_DNA"/>
</dbReference>
<dbReference type="PANTHER" id="PTHR42718:SF9">
    <property type="entry name" value="MAJOR FACILITATOR SUPERFAMILY MULTIDRUG TRANSPORTER MFSC"/>
    <property type="match status" value="1"/>
</dbReference>
<dbReference type="Gene3D" id="1.20.1250.20">
    <property type="entry name" value="MFS general substrate transporter like domains"/>
    <property type="match status" value="1"/>
</dbReference>
<dbReference type="RefSeq" id="WP_074852384.1">
    <property type="nucleotide sequence ID" value="NZ_FNLM01000034.1"/>
</dbReference>
<evidence type="ECO:0000256" key="3">
    <source>
        <dbReference type="ARBA" id="ARBA00022448"/>
    </source>
</evidence>
<feature type="transmembrane region" description="Helical" evidence="8">
    <location>
        <begin position="262"/>
        <end position="286"/>
    </location>
</feature>
<evidence type="ECO:0000313" key="11">
    <source>
        <dbReference type="Proteomes" id="UP000183180"/>
    </source>
</evidence>
<feature type="transmembrane region" description="Helical" evidence="8">
    <location>
        <begin position="135"/>
        <end position="154"/>
    </location>
</feature>
<evidence type="ECO:0000256" key="7">
    <source>
        <dbReference type="ARBA" id="ARBA00023136"/>
    </source>
</evidence>
<feature type="transmembrane region" description="Helical" evidence="8">
    <location>
        <begin position="224"/>
        <end position="242"/>
    </location>
</feature>
<accession>A0A1H2KWF7</accession>
<feature type="transmembrane region" description="Helical" evidence="8">
    <location>
        <begin position="454"/>
        <end position="472"/>
    </location>
</feature>
<dbReference type="AlphaFoldDB" id="A0A1H2KWF7"/>
<dbReference type="PROSITE" id="PS50850">
    <property type="entry name" value="MFS"/>
    <property type="match status" value="1"/>
</dbReference>
<reference evidence="10 11" key="1">
    <citation type="submission" date="2016-10" db="EMBL/GenBank/DDBJ databases">
        <authorList>
            <person name="de Groot N.N."/>
        </authorList>
    </citation>
    <scope>NUCLEOTIDE SEQUENCE [LARGE SCALE GENOMIC DNA]</scope>
    <source>
        <strain evidence="10 11">DSM 44215</strain>
    </source>
</reference>
<dbReference type="Gene3D" id="1.20.1720.10">
    <property type="entry name" value="Multidrug resistance protein D"/>
    <property type="match status" value="1"/>
</dbReference>
<protein>
    <submittedName>
        <fullName evidence="10">Drug resistance transporter, EmrB/QacA subfamily</fullName>
    </submittedName>
</protein>